<evidence type="ECO:0000313" key="3">
    <source>
        <dbReference type="Proteomes" id="UP001327560"/>
    </source>
</evidence>
<sequence>MRSGYAANLCKNAEINAVMRYEKLSKHEEESDAEFTKLIATSSNFTWWWHVTSAYKHKYKRIKKKESVAKRTNKWLKEKKRGKTKRTPMSNYSSI</sequence>
<reference evidence="2 3" key="1">
    <citation type="submission" date="2023-10" db="EMBL/GenBank/DDBJ databases">
        <title>Chromosome-scale genome assembly provides insights into flower coloration mechanisms of Canna indica.</title>
        <authorList>
            <person name="Li C."/>
        </authorList>
    </citation>
    <scope>NUCLEOTIDE SEQUENCE [LARGE SCALE GENOMIC DNA]</scope>
    <source>
        <tissue evidence="2">Flower</tissue>
    </source>
</reference>
<feature type="compositionally biased region" description="Basic residues" evidence="1">
    <location>
        <begin position="71"/>
        <end position="86"/>
    </location>
</feature>
<organism evidence="2 3">
    <name type="scientific">Canna indica</name>
    <name type="common">Indian-shot</name>
    <dbReference type="NCBI Taxonomy" id="4628"/>
    <lineage>
        <taxon>Eukaryota</taxon>
        <taxon>Viridiplantae</taxon>
        <taxon>Streptophyta</taxon>
        <taxon>Embryophyta</taxon>
        <taxon>Tracheophyta</taxon>
        <taxon>Spermatophyta</taxon>
        <taxon>Magnoliopsida</taxon>
        <taxon>Liliopsida</taxon>
        <taxon>Zingiberales</taxon>
        <taxon>Cannaceae</taxon>
        <taxon>Canna</taxon>
    </lineage>
</organism>
<dbReference type="EMBL" id="CP136897">
    <property type="protein sequence ID" value="WOL17573.1"/>
    <property type="molecule type" value="Genomic_DNA"/>
</dbReference>
<accession>A0AAQ3L2T0</accession>
<name>A0AAQ3L2T0_9LILI</name>
<dbReference type="Proteomes" id="UP001327560">
    <property type="component" value="Chromosome 8"/>
</dbReference>
<keyword evidence="3" id="KW-1185">Reference proteome</keyword>
<gene>
    <name evidence="2" type="ORF">Cni_G26366</name>
</gene>
<evidence type="ECO:0000256" key="1">
    <source>
        <dbReference type="SAM" id="MobiDB-lite"/>
    </source>
</evidence>
<protein>
    <submittedName>
        <fullName evidence="2">Uncharacterized protein</fullName>
    </submittedName>
</protein>
<proteinExistence type="predicted"/>
<evidence type="ECO:0000313" key="2">
    <source>
        <dbReference type="EMBL" id="WOL17573.1"/>
    </source>
</evidence>
<dbReference type="AlphaFoldDB" id="A0AAQ3L2T0"/>
<feature type="region of interest" description="Disordered" evidence="1">
    <location>
        <begin position="70"/>
        <end position="95"/>
    </location>
</feature>